<dbReference type="HOGENOM" id="CLU_010728_1_0_9"/>
<sequence>MDYEEENRSVKLQKNWHRLSCVMLSATIFISSWTVGTVSYAAAEPVVTMVSEEPLTSGAILKKYVWQTTRSGKAVKTNANVVEVDLTNPYVKIDVMTGTNNQFTKKQSVLAMAKETKAVAGVNGDFFNTKAEGVPMGAQIGNGQLMATPMLNSPGWYTFALDKNNKPIVDAFTFQGNIVTKDGASYPLGGINKTYYWYGPNNTHSHIDGLFMYTNAWGQVDRSNDGVTYPTEVLVQNGIIKQVADNGIIQMIAPQDGYILRAAGKAADFVREHMKAGDLIQADYKMLPQDASKNYEVDSFKMMIGGHTLLVDQGQPSIFTLDLTGLGGYRARTALGYSQDEKKAFIITADASGDSKGLSMTELQQFMVKIGVWKGLNLDGGGSTQMAARPLGETTPVLINQTEGGGQRQVVNGVGVYTLAPKGAVKGLTIQAPLFLFIGENAPLSFRGYDEYYNPVEVGTATAAWSTSSKLGTFKENIFTPTGAGLAKVTATAGTGTAIEDLEIVGRHQLTGLKINADRAVIANGASVKLPIIAMTSAGESREVPSSLIEWEVLGVKGEVVNGELKVSDLNGQKAAQVIAKYDGYSTMAVIPVGEDKVWYDLDTNAVQTFSDAKPLGVTSSVYIRPDEKNNKYLALQYDFSGGGTEVDKWAFATLDTRIVIEGQPGQMKMRVNGDESLNRLRAELLDNSGKIHRVDIARNINWKGWKELTVNLSDYPIDFPFRVQSVYLVNEGQGQDERAEKGQIGIDDITFTYRGSLPQPSNNSVSLTVGNKAVSVNGKGMTLEQAPVIVEGNTLIPIRFVTDALGGTVRWDDQERKVTVIRGGKMIDLWIGNKDLVVNGERITAEVPPVIMSDLTMVPLRILSENLGWKVTWDGNTRQITLQ</sequence>
<evidence type="ECO:0000259" key="2">
    <source>
        <dbReference type="Pfam" id="PF07833"/>
    </source>
</evidence>
<gene>
    <name evidence="4" type="ORF">B2K_00440</name>
</gene>
<dbReference type="Pfam" id="PF09992">
    <property type="entry name" value="NAGPA"/>
    <property type="match status" value="1"/>
</dbReference>
<protein>
    <submittedName>
        <fullName evidence="4">Copper amine oxidase</fullName>
    </submittedName>
</protein>
<keyword evidence="1" id="KW-1133">Transmembrane helix</keyword>
<feature type="transmembrane region" description="Helical" evidence="1">
    <location>
        <begin position="21"/>
        <end position="43"/>
    </location>
</feature>
<proteinExistence type="predicted"/>
<dbReference type="PANTHER" id="PTHR40446">
    <property type="entry name" value="N-ACETYLGLUCOSAMINE-1-PHOSPHODIESTER ALPHA-N-ACETYLGLUCOSAMINIDASE"/>
    <property type="match status" value="1"/>
</dbReference>
<dbReference type="AlphaFoldDB" id="I0BA14"/>
<keyword evidence="1" id="KW-0812">Transmembrane</keyword>
<keyword evidence="1" id="KW-0472">Membrane</keyword>
<dbReference type="Proteomes" id="UP000007392">
    <property type="component" value="Chromosome"/>
</dbReference>
<evidence type="ECO:0000256" key="1">
    <source>
        <dbReference type="SAM" id="Phobius"/>
    </source>
</evidence>
<dbReference type="KEGG" id="pmw:B2K_00440"/>
<name>I0BA14_9BACL</name>
<dbReference type="Pfam" id="PF07833">
    <property type="entry name" value="Cu_amine_oxidN1"/>
    <property type="match status" value="1"/>
</dbReference>
<dbReference type="Gene3D" id="3.30.457.10">
    <property type="entry name" value="Copper amine oxidase-like, N-terminal domain"/>
    <property type="match status" value="1"/>
</dbReference>
<dbReference type="InterPro" id="IPR018711">
    <property type="entry name" value="NAGPA"/>
</dbReference>
<evidence type="ECO:0000313" key="5">
    <source>
        <dbReference type="Proteomes" id="UP000007392"/>
    </source>
</evidence>
<feature type="domain" description="Copper amine oxidase-like N-terminal" evidence="2">
    <location>
        <begin position="777"/>
        <end position="882"/>
    </location>
</feature>
<reference evidence="4 5" key="1">
    <citation type="submission" date="2013-06" db="EMBL/GenBank/DDBJ databases">
        <title>Complete genome sequence of Paenibacillus mucilaginosus K02.</title>
        <authorList>
            <person name="Xiao B."/>
            <person name="Sun L."/>
            <person name="Xiao L."/>
            <person name="Lian B."/>
        </authorList>
    </citation>
    <scope>NUCLEOTIDE SEQUENCE [LARGE SCALE GENOMIC DNA]</scope>
    <source>
        <strain evidence="4 5">K02</strain>
    </source>
</reference>
<accession>I0BA14</accession>
<dbReference type="PANTHER" id="PTHR40446:SF2">
    <property type="entry name" value="N-ACETYLGLUCOSAMINE-1-PHOSPHODIESTER ALPHA-N-ACETYLGLUCOSAMINIDASE"/>
    <property type="match status" value="1"/>
</dbReference>
<dbReference type="EMBL" id="CP003422">
    <property type="protein sequence ID" value="AFH59211.2"/>
    <property type="molecule type" value="Genomic_DNA"/>
</dbReference>
<evidence type="ECO:0000259" key="3">
    <source>
        <dbReference type="Pfam" id="PF09992"/>
    </source>
</evidence>
<evidence type="ECO:0000313" key="4">
    <source>
        <dbReference type="EMBL" id="AFH59211.2"/>
    </source>
</evidence>
<dbReference type="InterPro" id="IPR012854">
    <property type="entry name" value="Cu_amine_oxidase-like_N"/>
</dbReference>
<dbReference type="InterPro" id="IPR036582">
    <property type="entry name" value="Mao_N_sf"/>
</dbReference>
<organism evidence="4 5">
    <name type="scientific">Paenibacillus mucilaginosus K02</name>
    <dbReference type="NCBI Taxonomy" id="997761"/>
    <lineage>
        <taxon>Bacteria</taxon>
        <taxon>Bacillati</taxon>
        <taxon>Bacillota</taxon>
        <taxon>Bacilli</taxon>
        <taxon>Bacillales</taxon>
        <taxon>Paenibacillaceae</taxon>
        <taxon>Paenibacillus</taxon>
    </lineage>
</organism>
<dbReference type="SUPFAM" id="SSF55383">
    <property type="entry name" value="Copper amine oxidase, domain N"/>
    <property type="match status" value="1"/>
</dbReference>
<feature type="domain" description="Phosphodiester glycosidase" evidence="3">
    <location>
        <begin position="232"/>
        <end position="417"/>
    </location>
</feature>